<evidence type="ECO:0000313" key="1">
    <source>
        <dbReference type="EMBL" id="KKM97346.1"/>
    </source>
</evidence>
<gene>
    <name evidence="1" type="ORF">LCGC14_1169040</name>
</gene>
<accession>A0A0F9MDE5</accession>
<sequence length="136" mass="16205">MTTMIKAVADDIYHLIIDEPQVCNIYGQYLLEFIKNNQVSRFSSLILETRSKRRDMAFDELFLRACRHFDDIAYVVEEETATYNPWKHAILIRNNNKNTHYFDSYDDALNWLMVYRQKTKIAAPLDFTRHIYKSNG</sequence>
<proteinExistence type="predicted"/>
<dbReference type="EMBL" id="LAZR01005759">
    <property type="protein sequence ID" value="KKM97346.1"/>
    <property type="molecule type" value="Genomic_DNA"/>
</dbReference>
<organism evidence="1">
    <name type="scientific">marine sediment metagenome</name>
    <dbReference type="NCBI Taxonomy" id="412755"/>
    <lineage>
        <taxon>unclassified sequences</taxon>
        <taxon>metagenomes</taxon>
        <taxon>ecological metagenomes</taxon>
    </lineage>
</organism>
<name>A0A0F9MDE5_9ZZZZ</name>
<reference evidence="1" key="1">
    <citation type="journal article" date="2015" name="Nature">
        <title>Complex archaea that bridge the gap between prokaryotes and eukaryotes.</title>
        <authorList>
            <person name="Spang A."/>
            <person name="Saw J.H."/>
            <person name="Jorgensen S.L."/>
            <person name="Zaremba-Niedzwiedzka K."/>
            <person name="Martijn J."/>
            <person name="Lind A.E."/>
            <person name="van Eijk R."/>
            <person name="Schleper C."/>
            <person name="Guy L."/>
            <person name="Ettema T.J."/>
        </authorList>
    </citation>
    <scope>NUCLEOTIDE SEQUENCE</scope>
</reference>
<comment type="caution">
    <text evidence="1">The sequence shown here is derived from an EMBL/GenBank/DDBJ whole genome shotgun (WGS) entry which is preliminary data.</text>
</comment>
<dbReference type="AlphaFoldDB" id="A0A0F9MDE5"/>
<protein>
    <submittedName>
        <fullName evidence="1">Uncharacterized protein</fullName>
    </submittedName>
</protein>